<evidence type="ECO:0000313" key="2">
    <source>
        <dbReference type="EMBL" id="GBP96183.1"/>
    </source>
</evidence>
<dbReference type="AlphaFoldDB" id="A0A4C2A9Z9"/>
<organism evidence="2 3">
    <name type="scientific">Eumeta variegata</name>
    <name type="common">Bagworm moth</name>
    <name type="synonym">Eumeta japonica</name>
    <dbReference type="NCBI Taxonomy" id="151549"/>
    <lineage>
        <taxon>Eukaryota</taxon>
        <taxon>Metazoa</taxon>
        <taxon>Ecdysozoa</taxon>
        <taxon>Arthropoda</taxon>
        <taxon>Hexapoda</taxon>
        <taxon>Insecta</taxon>
        <taxon>Pterygota</taxon>
        <taxon>Neoptera</taxon>
        <taxon>Endopterygota</taxon>
        <taxon>Lepidoptera</taxon>
        <taxon>Glossata</taxon>
        <taxon>Ditrysia</taxon>
        <taxon>Tineoidea</taxon>
        <taxon>Psychidae</taxon>
        <taxon>Oiketicinae</taxon>
        <taxon>Eumeta</taxon>
    </lineage>
</organism>
<accession>A0A4C2A9Z9</accession>
<dbReference type="Proteomes" id="UP000299102">
    <property type="component" value="Unassembled WGS sequence"/>
</dbReference>
<comment type="caution">
    <text evidence="2">The sequence shown here is derived from an EMBL/GenBank/DDBJ whole genome shotgun (WGS) entry which is preliminary data.</text>
</comment>
<proteinExistence type="predicted"/>
<gene>
    <name evidence="2" type="ORF">EVAR_46836_1</name>
</gene>
<evidence type="ECO:0000313" key="3">
    <source>
        <dbReference type="Proteomes" id="UP000299102"/>
    </source>
</evidence>
<dbReference type="EMBL" id="BGZK01002749">
    <property type="protein sequence ID" value="GBP96183.1"/>
    <property type="molecule type" value="Genomic_DNA"/>
</dbReference>
<sequence>MHSTDDTYKRDDIARTPVGRVDRIRKQSSEAFGCLQPRAGRTAPAGRAALIDETRRRRARVASNAETSALAARCSLFARDYRYCSCARYRMAHDRSIDNTCSRLSTAVSQPTVALGWLT</sequence>
<evidence type="ECO:0000256" key="1">
    <source>
        <dbReference type="SAM" id="MobiDB-lite"/>
    </source>
</evidence>
<reference evidence="2 3" key="1">
    <citation type="journal article" date="2019" name="Commun. Biol.">
        <title>The bagworm genome reveals a unique fibroin gene that provides high tensile strength.</title>
        <authorList>
            <person name="Kono N."/>
            <person name="Nakamura H."/>
            <person name="Ohtoshi R."/>
            <person name="Tomita M."/>
            <person name="Numata K."/>
            <person name="Arakawa K."/>
        </authorList>
    </citation>
    <scope>NUCLEOTIDE SEQUENCE [LARGE SCALE GENOMIC DNA]</scope>
</reference>
<feature type="region of interest" description="Disordered" evidence="1">
    <location>
        <begin position="1"/>
        <end position="20"/>
    </location>
</feature>
<protein>
    <submittedName>
        <fullName evidence="2">Uncharacterized protein</fullName>
    </submittedName>
</protein>
<keyword evidence="3" id="KW-1185">Reference proteome</keyword>
<name>A0A4C2A9Z9_EUMVA</name>